<dbReference type="PANTHER" id="PTHR37306:SF1">
    <property type="entry name" value="COLICIN V PRODUCTION PROTEIN"/>
    <property type="match status" value="1"/>
</dbReference>
<comment type="subcellular location">
    <subcellularLocation>
        <location evidence="1">Membrane</location>
        <topology evidence="1">Multi-pass membrane protein</topology>
    </subcellularLocation>
</comment>
<dbReference type="Proteomes" id="UP000278419">
    <property type="component" value="Chromosome"/>
</dbReference>
<evidence type="ECO:0000313" key="9">
    <source>
        <dbReference type="Proteomes" id="UP000278419"/>
    </source>
</evidence>
<evidence type="ECO:0000256" key="4">
    <source>
        <dbReference type="ARBA" id="ARBA00023136"/>
    </source>
</evidence>
<dbReference type="AlphaFoldDB" id="A0A2I1UUP8"/>
<proteinExistence type="predicted"/>
<reference evidence="6 11" key="3">
    <citation type="submission" date="2022-10" db="EMBL/GenBank/DDBJ databases">
        <title>Comparative genomic study of S. anginosus.</title>
        <authorList>
            <person name="Prasad A."/>
            <person name="Ene A."/>
            <person name="Jablonska S."/>
            <person name="Du J."/>
            <person name="Wolfe A.J."/>
            <person name="Putonti C."/>
        </authorList>
    </citation>
    <scope>NUCLEOTIDE SEQUENCE [LARGE SCALE GENOMIC DNA]</scope>
    <source>
        <strain evidence="6 11">UMB9231</strain>
    </source>
</reference>
<dbReference type="EMBL" id="JAPAHU010000013">
    <property type="protein sequence ID" value="MCW1042359.1"/>
    <property type="molecule type" value="Genomic_DNA"/>
</dbReference>
<accession>A0A2I1UUP8</accession>
<dbReference type="RefSeq" id="WP_003033009.1">
    <property type="nucleotide sequence ID" value="NZ_AP018548.1"/>
</dbReference>
<evidence type="ECO:0000256" key="1">
    <source>
        <dbReference type="ARBA" id="ARBA00004141"/>
    </source>
</evidence>
<organism evidence="7 10">
    <name type="scientific">Streptococcus anginosus</name>
    <dbReference type="NCBI Taxonomy" id="1328"/>
    <lineage>
        <taxon>Bacteria</taxon>
        <taxon>Bacillati</taxon>
        <taxon>Bacillota</taxon>
        <taxon>Bacilli</taxon>
        <taxon>Lactobacillales</taxon>
        <taxon>Streptococcaceae</taxon>
        <taxon>Streptococcus</taxon>
        <taxon>Streptococcus anginosus group</taxon>
    </lineage>
</organism>
<dbReference type="PANTHER" id="PTHR37306">
    <property type="entry name" value="COLICIN V PRODUCTION PROTEIN"/>
    <property type="match status" value="1"/>
</dbReference>
<dbReference type="GO" id="GO:0009403">
    <property type="term" value="P:toxin biosynthetic process"/>
    <property type="evidence" value="ECO:0007669"/>
    <property type="project" value="InterPro"/>
</dbReference>
<evidence type="ECO:0000313" key="11">
    <source>
        <dbReference type="Proteomes" id="UP001526076"/>
    </source>
</evidence>
<keyword evidence="3 5" id="KW-1133">Transmembrane helix</keyword>
<gene>
    <name evidence="8" type="primary">cvpA</name>
    <name evidence="7" type="ORF">DWX18_07815</name>
    <name evidence="8" type="ORF">NCTC10713_01330</name>
    <name evidence="6" type="ORF">OJ597_07935</name>
</gene>
<evidence type="ECO:0000313" key="10">
    <source>
        <dbReference type="Proteomes" id="UP000284046"/>
    </source>
</evidence>
<keyword evidence="4 5" id="KW-0472">Membrane</keyword>
<sequence length="182" mass="20160">MISLVILLILAWSFYIGYSRGIVLQAYYTVSAVISAIIAGQLYQSLGEQINLLVPYASAQEGTFTYFFPSSQLFQLDKVFYAGLAYLVIYTIVYSIARFIGIFIHLVPNKKANERWYNVASGALAVCVTLFGIQMLLTVLATIPLPLVQNHLNASGLARFIISHTPITSGMLKQLWVTKIIG</sequence>
<evidence type="ECO:0000313" key="6">
    <source>
        <dbReference type="EMBL" id="MCW1042359.1"/>
    </source>
</evidence>
<feature type="transmembrane region" description="Helical" evidence="5">
    <location>
        <begin position="79"/>
        <end position="104"/>
    </location>
</feature>
<evidence type="ECO:0000313" key="7">
    <source>
        <dbReference type="EMBL" id="RGT60172.1"/>
    </source>
</evidence>
<dbReference type="GO" id="GO:0016020">
    <property type="term" value="C:membrane"/>
    <property type="evidence" value="ECO:0007669"/>
    <property type="project" value="UniProtKB-SubCell"/>
</dbReference>
<evidence type="ECO:0000256" key="5">
    <source>
        <dbReference type="SAM" id="Phobius"/>
    </source>
</evidence>
<feature type="transmembrane region" description="Helical" evidence="5">
    <location>
        <begin position="116"/>
        <end position="143"/>
    </location>
</feature>
<dbReference type="Proteomes" id="UP001526076">
    <property type="component" value="Unassembled WGS sequence"/>
</dbReference>
<evidence type="ECO:0000256" key="3">
    <source>
        <dbReference type="ARBA" id="ARBA00022989"/>
    </source>
</evidence>
<dbReference type="InterPro" id="IPR003825">
    <property type="entry name" value="Colicin-V_CvpA"/>
</dbReference>
<dbReference type="GeneID" id="93963858"/>
<dbReference type="EMBL" id="QRWZ01000010">
    <property type="protein sequence ID" value="RGT60172.1"/>
    <property type="molecule type" value="Genomic_DNA"/>
</dbReference>
<name>A0A2I1UUP8_STRAP</name>
<evidence type="ECO:0000313" key="8">
    <source>
        <dbReference type="EMBL" id="VED98367.1"/>
    </source>
</evidence>
<keyword evidence="2 5" id="KW-0812">Transmembrane</keyword>
<keyword evidence="11" id="KW-1185">Reference proteome</keyword>
<protein>
    <submittedName>
        <fullName evidence="7">CvpA family protein</fullName>
    </submittedName>
</protein>
<reference evidence="8 9" key="2">
    <citation type="submission" date="2018-12" db="EMBL/GenBank/DDBJ databases">
        <authorList>
            <consortium name="Pathogen Informatics"/>
        </authorList>
    </citation>
    <scope>NUCLEOTIDE SEQUENCE [LARGE SCALE GENOMIC DNA]</scope>
    <source>
        <strain evidence="8 9">NCTC10713</strain>
    </source>
</reference>
<dbReference type="Pfam" id="PF02674">
    <property type="entry name" value="Colicin_V"/>
    <property type="match status" value="1"/>
</dbReference>
<dbReference type="EMBL" id="LR134283">
    <property type="protein sequence ID" value="VED98367.1"/>
    <property type="molecule type" value="Genomic_DNA"/>
</dbReference>
<reference evidence="7 10" key="1">
    <citation type="submission" date="2018-08" db="EMBL/GenBank/DDBJ databases">
        <title>A genome reference for cultivated species of the human gut microbiota.</title>
        <authorList>
            <person name="Zou Y."/>
            <person name="Xue W."/>
            <person name="Luo G."/>
        </authorList>
    </citation>
    <scope>NUCLEOTIDE SEQUENCE [LARGE SCALE GENOMIC DNA]</scope>
    <source>
        <strain evidence="7 10">AF18-38</strain>
    </source>
</reference>
<evidence type="ECO:0000256" key="2">
    <source>
        <dbReference type="ARBA" id="ARBA00022692"/>
    </source>
</evidence>
<dbReference type="Proteomes" id="UP000284046">
    <property type="component" value="Unassembled WGS sequence"/>
</dbReference>